<dbReference type="KEGG" id="nwx:CGZ65_10275"/>
<keyword evidence="2" id="KW-1185">Reference proteome</keyword>
<evidence type="ECO:0000313" key="2">
    <source>
        <dbReference type="Proteomes" id="UP000272412"/>
    </source>
</evidence>
<dbReference type="Proteomes" id="UP000272412">
    <property type="component" value="Unassembled WGS sequence"/>
</dbReference>
<dbReference type="AlphaFoldDB" id="A0A3N4N735"/>
<dbReference type="OrthoDB" id="6710339at2"/>
<evidence type="ECO:0008006" key="3">
    <source>
        <dbReference type="Google" id="ProtNLM"/>
    </source>
</evidence>
<evidence type="ECO:0000313" key="1">
    <source>
        <dbReference type="EMBL" id="RPD83053.1"/>
    </source>
</evidence>
<dbReference type="RefSeq" id="WP_096295740.1">
    <property type="nucleotide sequence ID" value="NZ_CP023429.1"/>
</dbReference>
<gene>
    <name evidence="1" type="ORF">EGK74_13650</name>
</gene>
<protein>
    <recommendedName>
        <fullName evidence="3">Phage associated protein</fullName>
    </recommendedName>
</protein>
<dbReference type="EMBL" id="RPFL01000089">
    <property type="protein sequence ID" value="RPD83053.1"/>
    <property type="molecule type" value="Genomic_DNA"/>
</dbReference>
<comment type="caution">
    <text evidence="1">The sequence shown here is derived from an EMBL/GenBank/DDBJ whole genome shotgun (WGS) entry which is preliminary data.</text>
</comment>
<reference evidence="1 2" key="1">
    <citation type="submission" date="2018-11" db="EMBL/GenBank/DDBJ databases">
        <title>Neisseria weixii sp. nov. isolated from the rectal contents of plateau pika (Ochotona cruzoniae).</title>
        <authorList>
            <person name="Zhang G."/>
        </authorList>
    </citation>
    <scope>NUCLEOTIDE SEQUENCE [LARGE SCALE GENOMIC DNA]</scope>
    <source>
        <strain evidence="1 2">10009</strain>
    </source>
</reference>
<accession>A0A3N4N735</accession>
<sequence length="98" mass="10731">MQMQIQGQIMGAKRFNGQIDGKTFDYCRVIVATPLDSSQGNALGSSATEYDYGGSINFEQFKSLTFPFEAVLNVELVTNGKSQKLKILGFQSKTPNKG</sequence>
<proteinExistence type="predicted"/>
<name>A0A3N4N735_9NEIS</name>
<organism evidence="1 2">
    <name type="scientific">Neisseria weixii</name>
    <dbReference type="NCBI Taxonomy" id="1853276"/>
    <lineage>
        <taxon>Bacteria</taxon>
        <taxon>Pseudomonadati</taxon>
        <taxon>Pseudomonadota</taxon>
        <taxon>Betaproteobacteria</taxon>
        <taxon>Neisseriales</taxon>
        <taxon>Neisseriaceae</taxon>
        <taxon>Neisseria</taxon>
    </lineage>
</organism>